<dbReference type="InterPro" id="IPR027417">
    <property type="entry name" value="P-loop_NTPase"/>
</dbReference>
<evidence type="ECO:0000256" key="6">
    <source>
        <dbReference type="ARBA" id="ARBA00022801"/>
    </source>
</evidence>
<evidence type="ECO:0000256" key="12">
    <source>
        <dbReference type="PROSITE-ProRule" id="PRU00723"/>
    </source>
</evidence>
<dbReference type="GO" id="GO:0004386">
    <property type="term" value="F:helicase activity"/>
    <property type="evidence" value="ECO:0007669"/>
    <property type="project" value="UniProtKB-KW"/>
</dbReference>
<evidence type="ECO:0000256" key="9">
    <source>
        <dbReference type="ARBA" id="ARBA00022840"/>
    </source>
</evidence>
<evidence type="ECO:0000256" key="14">
    <source>
        <dbReference type="SAM" id="SignalP"/>
    </source>
</evidence>
<dbReference type="InterPro" id="IPR041677">
    <property type="entry name" value="DNA2/NAM7_AAA_11"/>
</dbReference>
<feature type="region of interest" description="Disordered" evidence="13">
    <location>
        <begin position="2107"/>
        <end position="2126"/>
    </location>
</feature>
<dbReference type="InterPro" id="IPR049569">
    <property type="entry name" value="HELZ_DEAD-box_1"/>
</dbReference>
<keyword evidence="14" id="KW-0732">Signal</keyword>
<feature type="compositionally biased region" description="Acidic residues" evidence="13">
    <location>
        <begin position="2378"/>
        <end position="2388"/>
    </location>
</feature>
<feature type="signal peptide" evidence="14">
    <location>
        <begin position="1"/>
        <end position="20"/>
    </location>
</feature>
<evidence type="ECO:0000313" key="16">
    <source>
        <dbReference type="EMBL" id="KAK1799440.1"/>
    </source>
</evidence>
<dbReference type="SUPFAM" id="SSF52540">
    <property type="entry name" value="P-loop containing nucleoside triphosphate hydrolases"/>
    <property type="match status" value="1"/>
</dbReference>
<dbReference type="InterPro" id="IPR041679">
    <property type="entry name" value="DNA2/NAM7-like_C"/>
</dbReference>
<keyword evidence="7" id="KW-0347">Helicase</keyword>
<evidence type="ECO:0000256" key="8">
    <source>
        <dbReference type="ARBA" id="ARBA00022833"/>
    </source>
</evidence>
<evidence type="ECO:0000256" key="3">
    <source>
        <dbReference type="ARBA" id="ARBA00022723"/>
    </source>
</evidence>
<dbReference type="EMBL" id="JAROKS010000012">
    <property type="protein sequence ID" value="KAK1799440.1"/>
    <property type="molecule type" value="Genomic_DNA"/>
</dbReference>
<dbReference type="InterPro" id="IPR000571">
    <property type="entry name" value="Znf_CCCH"/>
</dbReference>
<feature type="region of interest" description="Disordered" evidence="13">
    <location>
        <begin position="2131"/>
        <end position="2210"/>
    </location>
</feature>
<feature type="region of interest" description="Disordered" evidence="13">
    <location>
        <begin position="1450"/>
        <end position="1476"/>
    </location>
</feature>
<dbReference type="Gene3D" id="4.10.1000.10">
    <property type="entry name" value="Zinc finger, CCCH-type"/>
    <property type="match status" value="1"/>
</dbReference>
<comment type="similarity">
    <text evidence="2">Belongs to the DNA2/NAM7 helicase family.</text>
</comment>
<comment type="caution">
    <text evidence="16">The sequence shown here is derived from an EMBL/GenBank/DDBJ whole genome shotgun (WGS) entry which is preliminary data.</text>
</comment>
<dbReference type="FunFam" id="4.10.1000.10:FF:000009">
    <property type="entry name" value="probable helicase with zinc finger domain"/>
    <property type="match status" value="1"/>
</dbReference>
<evidence type="ECO:0000256" key="1">
    <source>
        <dbReference type="ARBA" id="ARBA00004123"/>
    </source>
</evidence>
<gene>
    <name evidence="16" type="ORF">P4O66_007666</name>
</gene>
<dbReference type="Pfam" id="PF00642">
    <property type="entry name" value="zf-CCCH"/>
    <property type="match status" value="1"/>
</dbReference>
<keyword evidence="3 12" id="KW-0479">Metal-binding</keyword>
<dbReference type="SUPFAM" id="SSF90229">
    <property type="entry name" value="CCCH zinc finger"/>
    <property type="match status" value="1"/>
</dbReference>
<evidence type="ECO:0000256" key="2">
    <source>
        <dbReference type="ARBA" id="ARBA00007913"/>
    </source>
</evidence>
<evidence type="ECO:0000313" key="17">
    <source>
        <dbReference type="Proteomes" id="UP001239994"/>
    </source>
</evidence>
<feature type="non-terminal residue" evidence="16">
    <location>
        <position position="1"/>
    </location>
</feature>
<keyword evidence="9" id="KW-0067">ATP-binding</keyword>
<proteinExistence type="inferred from homology"/>
<dbReference type="Pfam" id="PF13086">
    <property type="entry name" value="AAA_11"/>
    <property type="match status" value="2"/>
</dbReference>
<dbReference type="InterPro" id="IPR045055">
    <property type="entry name" value="DNA2/NAM7-like"/>
</dbReference>
<keyword evidence="10" id="KW-0539">Nucleus</keyword>
<dbReference type="Pfam" id="PF13087">
    <property type="entry name" value="AAA_12"/>
    <property type="match status" value="1"/>
</dbReference>
<keyword evidence="8 12" id="KW-0862">Zinc</keyword>
<protein>
    <recommendedName>
        <fullName evidence="11">Probable helicase with zinc finger domain</fullName>
    </recommendedName>
</protein>
<keyword evidence="17" id="KW-1185">Reference proteome</keyword>
<evidence type="ECO:0000256" key="13">
    <source>
        <dbReference type="SAM" id="MobiDB-lite"/>
    </source>
</evidence>
<feature type="region of interest" description="Disordered" evidence="13">
    <location>
        <begin position="2260"/>
        <end position="2329"/>
    </location>
</feature>
<dbReference type="SMART" id="SM00356">
    <property type="entry name" value="ZnF_C3H1"/>
    <property type="match status" value="1"/>
</dbReference>
<dbReference type="PANTHER" id="PTHR10887">
    <property type="entry name" value="DNA2/NAM7 HELICASE FAMILY"/>
    <property type="match status" value="1"/>
</dbReference>
<evidence type="ECO:0000259" key="15">
    <source>
        <dbReference type="PROSITE" id="PS50103"/>
    </source>
</evidence>
<feature type="compositionally biased region" description="Basic residues" evidence="13">
    <location>
        <begin position="1461"/>
        <end position="1474"/>
    </location>
</feature>
<evidence type="ECO:0000256" key="5">
    <source>
        <dbReference type="ARBA" id="ARBA00022771"/>
    </source>
</evidence>
<dbReference type="Gene3D" id="3.40.50.300">
    <property type="entry name" value="P-loop containing nucleotide triphosphate hydrolases"/>
    <property type="match status" value="2"/>
</dbReference>
<keyword evidence="5 12" id="KW-0863">Zinc-finger</keyword>
<feature type="compositionally biased region" description="Low complexity" evidence="13">
    <location>
        <begin position="2045"/>
        <end position="2054"/>
    </location>
</feature>
<feature type="region of interest" description="Disordered" evidence="13">
    <location>
        <begin position="2028"/>
        <end position="2064"/>
    </location>
</feature>
<comment type="subcellular location">
    <subcellularLocation>
        <location evidence="1">Nucleus</location>
    </subcellularLocation>
</comment>
<feature type="region of interest" description="Disordered" evidence="13">
    <location>
        <begin position="2365"/>
        <end position="2398"/>
    </location>
</feature>
<dbReference type="GO" id="GO:0035194">
    <property type="term" value="P:regulatory ncRNA-mediated post-transcriptional gene silencing"/>
    <property type="evidence" value="ECO:0007669"/>
    <property type="project" value="TreeGrafter"/>
</dbReference>
<dbReference type="InterPro" id="IPR047187">
    <property type="entry name" value="SF1_C_Upf1"/>
</dbReference>
<evidence type="ECO:0000256" key="4">
    <source>
        <dbReference type="ARBA" id="ARBA00022741"/>
    </source>
</evidence>
<evidence type="ECO:0000256" key="7">
    <source>
        <dbReference type="ARBA" id="ARBA00022806"/>
    </source>
</evidence>
<accession>A0AAD9DXS5</accession>
<dbReference type="CDD" id="cd18808">
    <property type="entry name" value="SF1_C_Upf1"/>
    <property type="match status" value="1"/>
</dbReference>
<feature type="compositionally biased region" description="Low complexity" evidence="13">
    <location>
        <begin position="2132"/>
        <end position="2148"/>
    </location>
</feature>
<dbReference type="GO" id="GO:0008270">
    <property type="term" value="F:zinc ion binding"/>
    <property type="evidence" value="ECO:0007669"/>
    <property type="project" value="UniProtKB-KW"/>
</dbReference>
<dbReference type="PROSITE" id="PS50103">
    <property type="entry name" value="ZF_C3H1"/>
    <property type="match status" value="1"/>
</dbReference>
<keyword evidence="4" id="KW-0547">Nucleotide-binding</keyword>
<feature type="domain" description="C3H1-type" evidence="15">
    <location>
        <begin position="449"/>
        <end position="477"/>
    </location>
</feature>
<dbReference type="PANTHER" id="PTHR10887:SF365">
    <property type="entry name" value="HELICASE WITH ZINC FINGER DOMAIN-RELATED"/>
    <property type="match status" value="1"/>
</dbReference>
<feature type="compositionally biased region" description="Basic and acidic residues" evidence="13">
    <location>
        <begin position="1749"/>
        <end position="1770"/>
    </location>
</feature>
<dbReference type="GO" id="GO:0016787">
    <property type="term" value="F:hydrolase activity"/>
    <property type="evidence" value="ECO:0007669"/>
    <property type="project" value="UniProtKB-KW"/>
</dbReference>
<dbReference type="FunFam" id="3.40.50.300:FF:000419">
    <property type="entry name" value="Probable helicase with zinc finger domain"/>
    <property type="match status" value="1"/>
</dbReference>
<feature type="zinc finger region" description="C3H1-type" evidence="12">
    <location>
        <begin position="449"/>
        <end position="477"/>
    </location>
</feature>
<dbReference type="GO" id="GO:0043186">
    <property type="term" value="C:P granule"/>
    <property type="evidence" value="ECO:0007669"/>
    <property type="project" value="TreeGrafter"/>
</dbReference>
<dbReference type="InterPro" id="IPR036855">
    <property type="entry name" value="Znf_CCCH_sf"/>
</dbReference>
<dbReference type="FunFam" id="3.40.50.300:FF:000453">
    <property type="entry name" value="Probable helicase with zinc finger domain"/>
    <property type="match status" value="1"/>
</dbReference>
<reference evidence="16" key="1">
    <citation type="submission" date="2023-03" db="EMBL/GenBank/DDBJ databases">
        <title>Electrophorus voltai genome.</title>
        <authorList>
            <person name="Bian C."/>
        </authorList>
    </citation>
    <scope>NUCLEOTIDE SEQUENCE</scope>
    <source>
        <strain evidence="16">CB-2022</strain>
        <tissue evidence="16">Muscle</tissue>
    </source>
</reference>
<feature type="region of interest" description="Disordered" evidence="13">
    <location>
        <begin position="1584"/>
        <end position="1604"/>
    </location>
</feature>
<feature type="compositionally biased region" description="Pro residues" evidence="13">
    <location>
        <begin position="2270"/>
        <end position="2281"/>
    </location>
</feature>
<dbReference type="GO" id="GO:0005524">
    <property type="term" value="F:ATP binding"/>
    <property type="evidence" value="ECO:0007669"/>
    <property type="project" value="UniProtKB-KW"/>
</dbReference>
<dbReference type="CDD" id="cd18077">
    <property type="entry name" value="DEXXQc_HELZ"/>
    <property type="match status" value="1"/>
</dbReference>
<dbReference type="Proteomes" id="UP001239994">
    <property type="component" value="Unassembled WGS sequence"/>
</dbReference>
<evidence type="ECO:0000256" key="10">
    <source>
        <dbReference type="ARBA" id="ARBA00023242"/>
    </source>
</evidence>
<name>A0AAD9DXS5_9TELE</name>
<feature type="compositionally biased region" description="Gly residues" evidence="13">
    <location>
        <begin position="2282"/>
        <end position="2293"/>
    </location>
</feature>
<keyword evidence="6" id="KW-0378">Hydrolase</keyword>
<organism evidence="16 17">
    <name type="scientific">Electrophorus voltai</name>
    <dbReference type="NCBI Taxonomy" id="2609070"/>
    <lineage>
        <taxon>Eukaryota</taxon>
        <taxon>Metazoa</taxon>
        <taxon>Chordata</taxon>
        <taxon>Craniata</taxon>
        <taxon>Vertebrata</taxon>
        <taxon>Euteleostomi</taxon>
        <taxon>Actinopterygii</taxon>
        <taxon>Neopterygii</taxon>
        <taxon>Teleostei</taxon>
        <taxon>Ostariophysi</taxon>
        <taxon>Gymnotiformes</taxon>
        <taxon>Gymnotoidei</taxon>
        <taxon>Gymnotidae</taxon>
        <taxon>Electrophorus</taxon>
    </lineage>
</organism>
<dbReference type="GO" id="GO:0005829">
    <property type="term" value="C:cytosol"/>
    <property type="evidence" value="ECO:0007669"/>
    <property type="project" value="TreeGrafter"/>
</dbReference>
<evidence type="ECO:0000256" key="11">
    <source>
        <dbReference type="ARBA" id="ARBA00067789"/>
    </source>
</evidence>
<dbReference type="GO" id="GO:0005634">
    <property type="term" value="C:nucleus"/>
    <property type="evidence" value="ECO:0007669"/>
    <property type="project" value="UniProtKB-SubCell"/>
</dbReference>
<feature type="compositionally biased region" description="Polar residues" evidence="13">
    <location>
        <begin position="2296"/>
        <end position="2306"/>
    </location>
</feature>
<feature type="region of interest" description="Disordered" evidence="13">
    <location>
        <begin position="1496"/>
        <end position="1515"/>
    </location>
</feature>
<feature type="region of interest" description="Disordered" evidence="13">
    <location>
        <begin position="201"/>
        <end position="231"/>
    </location>
</feature>
<sequence>GGQPAIRMLCCGMFCSYSTGVLPPALTPRQWLTNQLRSHLSHNSPGCAWSCCPARGALQHFRASCSTSELTSDSTSLPLTAPEGPYVKREWIGRDPLPIIVRGPTSYKTQTSTAPLCGISRYTIRPEPQSQKLANVKEFVSQLANPASRFVCKWLVSPSPKLAALISRATRRLCYKAPARLVLWMLLGEPARRCVDGTTGALGHRGREERPASWPTSQLAPLDRSRSPRPLSQRRRIVLTGPWTESEKQRRCPPKIACNVTGPAYYSVFFFCGTLCPRVMEDRRPQKSCEEAIGSLVRQEYEAAVAHSTEALLALGSCPPSPAMVLLRKRALLYRIAGLLQLKDYNQADEDCKHVLAEELGKGEGSFRLGLQNMVLDGSLQEVFSILSKALYGEPLNGLMAMDMTRLKNLLSEMEAVRNKMVTDLTEESEEDVLEGWQFRPPPRGVTSSEEYTLCKRFLEQGLCRYGAQCTSAHSQEELTEWQRRYASRLIRLKQQQEGKHYTENYMEALIEKWINSLTPEKVLNDCVDGVTVEHSSDLSVTVNTKKSSHSWTFSLYCKPARTLHRIALLYDANRPHFSIVAVSAGDTSTQVAQRVGDGACQEWCDAGLLQNGMDHCLYTVEVAFSTEIFGTFRQTVVFDFGSEPVLMQRVMVDAASIEDLEHLMQARQQLLMTAKRWDSSCKTIVEFAPNENMELERSLLSRYQIPLSADQLFTQSVLDKTLTRDNYQARLHDLLYIEEIAQYKEVSKFNIKVNLQLVSSFMLTGISGGAKYAQNGQLFARFKLTETLSEDTLAGRLVMTKVNSVLLLPAGMGVGLAHPASSKERVYEALIEEKTKDYIFLRICKDCCDELSLVPDRELQVELQFQLNRLPLCEMHYALDRLRDNSILFPDVSLTPTIPWSPNRQWDEQLDPRLNTKQKEAILAITTPLSINLPPVLIIGPYGTGKTFTLAQAVKHILKQPDTRVLICTHSNSAADLYIKDYLHPYVEAGNPHAKPLRVYFRNRWVKTVHPVVQQYCLISGAYLTFQMPTRQDIERHRVVVVTLSTSQYLCQLDLDPGLFTHILLDEAAQAMECETIMPLALATKSTRIVLAGDHMQLSPFVYSEFARERNLHVSLLDRLYEHYPSEYPCRILLCENYRSHEAIIKVRPVAELGGYLKCGVLCVRSEQRRGVCMRSAGADGAVCSPFGCSYTSELFYEGKLMASGKQPQHKDFYPLTFFTARGEDVQEKNSTAYYNNAELFSKDKGRAWQVSAELSLLWVQVFEIVERVEEMRRKWPVAWGKLDEGSIGVVSPYADQVFRIRAELRKKRMPEVSVERVLNVQGKQFRVLFLSTVRTRHTCKHKQTAIKRKEQLVEDSTEDLDYGFLSNYKLLNTAITRAQSLVAVVGDPIALCSVGRCRKFWETFISICHENGSLHGITFEQIKAQLEALELKKTYVLNPLAPEFIPRALRPQHPQGPGKHQHSPPKRRRPLRNGRSCWAAGGAADALATSSHSMRLTSVGSGSGSPREPPSIGDPSVCVPFRVGLLGVYAAERGFQSLAGPSPILLLYLLVIFSNLKPPFPTSHLASPFLHHDKDYPAAWEEDNDLDKPAKGQLANHSEHFPPEGFVQPSATVLMGNPIQAFTPPGGGAPTTGKSPSPVQRIDPHTGASILYVPAVYGGNVVMPMPLPLPWPGYQGRFAMDPRIMSHQAAMAAYNLNLRPAAASRASPVLYGLSQPSAMGLGQPPAPDKELLQEPGANGKVDINGKVEHSRLLTPERKASELKEKQGDPEPVQNKSPETHAGLGFPTGRLLRKEPPAQRSLGFHLAPPHPGFAPPPTAGPFAQQYGLPRPALRVQPQQPAAAFPASFFGGHPLGQRGLQSPGLEGLEGSEGLAGGVPEELKGAVRGLQHQPQQHQPMRLNSFGEESLDSLLGETLDGQSCSGLDPLTTQQQQAARLGQWAEPGPFLQGAVPPFPLAQQLAHLGQPGLRLPQQLLRANWGLGPAAEDEPRPAMPRFPGLLREMLPQEPCEQRDGADMPPPQSRLLQYRQAQQQPRSPGEPPSPSAAHNHAPVPGAFPYPESGRELPYHQHQATFGQAAFSLPPENAAGSLPIKYLLPEAHWPHGGLQQSPVLGPPLPFGLHALGPRQEQGPLAHLQHQQQKQLQAPQSALHSVEEYEPRGPGRPLYQRRISSSSPQPYVESVVQCKDPQDQPSASYRYPPADLWPGPNPDHAPLHNIPCNGASHLVPHRDILVSKAMNAVEEHSQAECVHQPTHPASLTSLQQHGQFPPLLPTKQTPPDPGGGGSTSPGGGPQVPSHSKAPTMSYASALRAPPKPRPTPEQAKKNSDPISLLQDLSIGSSNGRGLCGQGALLVSRLGFGIHAGLPRVPWHVRHGDDEQADSTEEEKDEGSAGASEGP</sequence>
<feature type="region of interest" description="Disordered" evidence="13">
    <location>
        <begin position="1749"/>
        <end position="1793"/>
    </location>
</feature>
<feature type="chain" id="PRO_5042112828" description="Probable helicase with zinc finger domain" evidence="14">
    <location>
        <begin position="21"/>
        <end position="2398"/>
    </location>
</feature>